<keyword evidence="3" id="KW-1185">Reference proteome</keyword>
<comment type="caution">
    <text evidence="2">The sequence shown here is derived from an EMBL/GenBank/DDBJ whole genome shotgun (WGS) entry which is preliminary data.</text>
</comment>
<dbReference type="RefSeq" id="WP_124220215.1">
    <property type="nucleotide sequence ID" value="NZ_RKQL01000001.1"/>
</dbReference>
<reference evidence="2 3" key="1">
    <citation type="submission" date="2018-11" db="EMBL/GenBank/DDBJ databases">
        <title>Genomic Encyclopedia of Type Strains, Phase IV (KMG-IV): sequencing the most valuable type-strain genomes for metagenomic binning, comparative biology and taxonomic classification.</title>
        <authorList>
            <person name="Goeker M."/>
        </authorList>
    </citation>
    <scope>NUCLEOTIDE SEQUENCE [LARGE SCALE GENOMIC DNA]</scope>
    <source>
        <strain evidence="2 3">DSM 101684</strain>
    </source>
</reference>
<accession>A0A3N4URQ6</accession>
<dbReference type="Pfam" id="PF06676">
    <property type="entry name" value="DUF1178"/>
    <property type="match status" value="1"/>
</dbReference>
<evidence type="ECO:0000256" key="1">
    <source>
        <dbReference type="SAM" id="MobiDB-lite"/>
    </source>
</evidence>
<dbReference type="PIRSF" id="PIRSF032131">
    <property type="entry name" value="UCP032131"/>
    <property type="match status" value="1"/>
</dbReference>
<evidence type="ECO:0008006" key="4">
    <source>
        <dbReference type="Google" id="ProtNLM"/>
    </source>
</evidence>
<protein>
    <recommendedName>
        <fullName evidence="4">DUF1178 family protein</fullName>
    </recommendedName>
</protein>
<gene>
    <name evidence="2" type="ORF">EDC62_0549</name>
</gene>
<dbReference type="OrthoDB" id="5295943at2"/>
<dbReference type="InterPro" id="IPR009562">
    <property type="entry name" value="DUF1178"/>
</dbReference>
<dbReference type="AlphaFoldDB" id="A0A3N4URQ6"/>
<dbReference type="Proteomes" id="UP000272193">
    <property type="component" value="Unassembled WGS sequence"/>
</dbReference>
<feature type="region of interest" description="Disordered" evidence="1">
    <location>
        <begin position="49"/>
        <end position="71"/>
    </location>
</feature>
<organism evidence="2 3">
    <name type="scientific">Tibeticola sediminis</name>
    <dbReference type="NCBI Taxonomy" id="1917811"/>
    <lineage>
        <taxon>Bacteria</taxon>
        <taxon>Pseudomonadati</taxon>
        <taxon>Pseudomonadota</taxon>
        <taxon>Betaproteobacteria</taxon>
        <taxon>Burkholderiales</taxon>
        <taxon>Comamonadaceae</taxon>
        <taxon>Tibeticola</taxon>
    </lineage>
</organism>
<evidence type="ECO:0000313" key="3">
    <source>
        <dbReference type="Proteomes" id="UP000272193"/>
    </source>
</evidence>
<evidence type="ECO:0000313" key="2">
    <source>
        <dbReference type="EMBL" id="RPE72843.1"/>
    </source>
</evidence>
<dbReference type="EMBL" id="RKQL01000001">
    <property type="protein sequence ID" value="RPE72843.1"/>
    <property type="molecule type" value="Genomic_DNA"/>
</dbReference>
<proteinExistence type="predicted"/>
<name>A0A3N4URQ6_9BURK</name>
<sequence length="145" mass="16267">MKVFEFQCASGHRFEGWFESDADWRDQQRRGLLECPLCGDREVRRIPSAAHLAKSGSEADRSAHTEGAPRPGDAAIAQWLHAVRQWVHQSEDVGERFPAEVRRMAKGEIDPRQIRGRASLEEAEALLDEGIPILPLPPGVDEPLH</sequence>